<comment type="caution">
    <text evidence="1">The sequence shown here is derived from an EMBL/GenBank/DDBJ whole genome shotgun (WGS) entry which is preliminary data.</text>
</comment>
<proteinExistence type="predicted"/>
<accession>A0A426YZJ1</accession>
<dbReference type="EMBL" id="AMZH03009314">
    <property type="protein sequence ID" value="RRT57124.1"/>
    <property type="molecule type" value="Genomic_DNA"/>
</dbReference>
<name>A0A426YZJ1_ENSVE</name>
<organism evidence="1 2">
    <name type="scientific">Ensete ventricosum</name>
    <name type="common">Abyssinian banana</name>
    <name type="synonym">Musa ensete</name>
    <dbReference type="NCBI Taxonomy" id="4639"/>
    <lineage>
        <taxon>Eukaryota</taxon>
        <taxon>Viridiplantae</taxon>
        <taxon>Streptophyta</taxon>
        <taxon>Embryophyta</taxon>
        <taxon>Tracheophyta</taxon>
        <taxon>Spermatophyta</taxon>
        <taxon>Magnoliopsida</taxon>
        <taxon>Liliopsida</taxon>
        <taxon>Zingiberales</taxon>
        <taxon>Musaceae</taxon>
        <taxon>Ensete</taxon>
    </lineage>
</organism>
<dbReference type="AlphaFoldDB" id="A0A426YZJ1"/>
<gene>
    <name evidence="1" type="ORF">B296_00019290</name>
</gene>
<dbReference type="GO" id="GO:0009536">
    <property type="term" value="C:plastid"/>
    <property type="evidence" value="ECO:0007669"/>
    <property type="project" value="TreeGrafter"/>
</dbReference>
<evidence type="ECO:0000313" key="1">
    <source>
        <dbReference type="EMBL" id="RRT57124.1"/>
    </source>
</evidence>
<evidence type="ECO:0000313" key="2">
    <source>
        <dbReference type="Proteomes" id="UP000287651"/>
    </source>
</evidence>
<dbReference type="PANTHER" id="PTHR36773">
    <property type="entry name" value="EXPRESSED PROTEIN"/>
    <property type="match status" value="1"/>
</dbReference>
<reference evidence="1 2" key="1">
    <citation type="journal article" date="2014" name="Agronomy (Basel)">
        <title>A Draft Genome Sequence for Ensete ventricosum, the Drought-Tolerant Tree Against Hunger.</title>
        <authorList>
            <person name="Harrison J."/>
            <person name="Moore K.A."/>
            <person name="Paszkiewicz K."/>
            <person name="Jones T."/>
            <person name="Grant M."/>
            <person name="Ambacheew D."/>
            <person name="Muzemil S."/>
            <person name="Studholme D.J."/>
        </authorList>
    </citation>
    <scope>NUCLEOTIDE SEQUENCE [LARGE SCALE GENOMIC DNA]</scope>
</reference>
<sequence>MEDEEVAAVLRGVMEEFSASATVVPFDSARPLLRGPVPAGPADDPASGPFVLAFRDSAAWRSAYRATESMIIDQCEVPPPACLPHSLSFYHFCFFHQSKHRELRSICESVGSPSAQNIKPSLLS</sequence>
<dbReference type="Proteomes" id="UP000287651">
    <property type="component" value="Unassembled WGS sequence"/>
</dbReference>
<dbReference type="PANTHER" id="PTHR36773:SF1">
    <property type="entry name" value="EXPRESSED PROTEIN"/>
    <property type="match status" value="1"/>
</dbReference>
<protein>
    <submittedName>
        <fullName evidence="1">Uncharacterized protein</fullName>
    </submittedName>
</protein>